<sequence length="221" mass="24803">MIGTMQYALCLLKDRGVWVGDLSLKTKSKYMLISSALAVVFIITALGSLKVKAADDLETAVQCSFSIPTEFVPGNQKGLFVNVNSPMESSTIQYSVYDNGLDKVLTNRERKELEESGTAAVIDESVNLTKDIYQSRLSDAYNKVYGENVNFNVSSFTKIKVDGYPGFKIESTYQKSDEEQIHQTVYMIISKYRLFTIAYQRAEDDDCQDAFEASSETIHVR</sequence>
<keyword evidence="1" id="KW-1133">Transmembrane helix</keyword>
<dbReference type="eggNOG" id="ENOG5033IXV">
    <property type="taxonomic scope" value="Bacteria"/>
</dbReference>
<keyword evidence="3" id="KW-1185">Reference proteome</keyword>
<proteinExistence type="predicted"/>
<evidence type="ECO:0000313" key="2">
    <source>
        <dbReference type="EMBL" id="ADL35106.1"/>
    </source>
</evidence>
<dbReference type="EMBL" id="CP001810">
    <property type="protein sequence ID" value="ADL35106.1"/>
    <property type="molecule type" value="Genomic_DNA"/>
</dbReference>
<dbReference type="Proteomes" id="UP000001299">
    <property type="component" value="Chromosome 1"/>
</dbReference>
<feature type="transmembrane region" description="Helical" evidence="1">
    <location>
        <begin position="30"/>
        <end position="49"/>
    </location>
</feature>
<evidence type="ECO:0000256" key="1">
    <source>
        <dbReference type="SAM" id="Phobius"/>
    </source>
</evidence>
<reference evidence="2 3" key="1">
    <citation type="journal article" date="2010" name="PLoS ONE">
        <title>The glycobiome of the rumen bacterium Butyrivibrio proteoclasticus B316(T) highlights adaptation to a polysaccharide-rich environment.</title>
        <authorList>
            <person name="Kelly W.J."/>
            <person name="Leahy S.C."/>
            <person name="Altermann E."/>
            <person name="Yeoman C.J."/>
            <person name="Dunne J.C."/>
            <person name="Kong Z."/>
            <person name="Pacheco D.M."/>
            <person name="Li D."/>
            <person name="Noel S.J."/>
            <person name="Moon C.D."/>
            <person name="Cookson A.L."/>
            <person name="Attwood G.T."/>
        </authorList>
    </citation>
    <scope>NUCLEOTIDE SEQUENCE [LARGE SCALE GENOMIC DNA]</scope>
    <source>
        <strain evidence="3">ATCC 51982 / DSM 14932 / B316</strain>
    </source>
</reference>
<dbReference type="KEGG" id="bpb:bpr_I2373"/>
<organism evidence="2 3">
    <name type="scientific">Butyrivibrio proteoclasticus (strain ATCC 51982 / DSM 14932 / B316)</name>
    <name type="common">Clostridium proteoclasticum</name>
    <dbReference type="NCBI Taxonomy" id="515622"/>
    <lineage>
        <taxon>Bacteria</taxon>
        <taxon>Bacillati</taxon>
        <taxon>Bacillota</taxon>
        <taxon>Clostridia</taxon>
        <taxon>Lachnospirales</taxon>
        <taxon>Lachnospiraceae</taxon>
        <taxon>Butyrivibrio</taxon>
    </lineage>
</organism>
<dbReference type="STRING" id="515622.bpr_I2373"/>
<keyword evidence="1" id="KW-0812">Transmembrane</keyword>
<keyword evidence="1" id="KW-0472">Membrane</keyword>
<dbReference type="Gene3D" id="3.40.1000.10">
    <property type="entry name" value="Mog1/PsbP, alpha/beta/alpha sandwich"/>
    <property type="match status" value="1"/>
</dbReference>
<dbReference type="HOGENOM" id="CLU_1248728_0_0_9"/>
<dbReference type="AlphaFoldDB" id="E0RZJ0"/>
<protein>
    <submittedName>
        <fullName evidence="2">Uncharacterized protein</fullName>
    </submittedName>
</protein>
<name>E0RZJ0_BUTPB</name>
<gene>
    <name evidence="2" type="ordered locus">bpr_I2373</name>
</gene>
<accession>E0RZJ0</accession>
<evidence type="ECO:0000313" key="3">
    <source>
        <dbReference type="Proteomes" id="UP000001299"/>
    </source>
</evidence>